<dbReference type="PROSITE" id="PS00678">
    <property type="entry name" value="WD_REPEATS_1"/>
    <property type="match status" value="3"/>
</dbReference>
<dbReference type="InterPro" id="IPR020472">
    <property type="entry name" value="WD40_PAC1"/>
</dbReference>
<dbReference type="InterPro" id="IPR027417">
    <property type="entry name" value="P-loop_NTPase"/>
</dbReference>
<dbReference type="OrthoDB" id="163438at2759"/>
<dbReference type="Gene3D" id="3.40.50.300">
    <property type="entry name" value="P-loop containing nucleotide triphosphate hydrolases"/>
    <property type="match status" value="1"/>
</dbReference>
<gene>
    <name evidence="5" type="ORF">BT96DRAFT_1018864</name>
</gene>
<dbReference type="InterPro" id="IPR036322">
    <property type="entry name" value="WD40_repeat_dom_sf"/>
</dbReference>
<reference evidence="5" key="1">
    <citation type="journal article" date="2019" name="Environ. Microbiol.">
        <title>Fungal ecological strategies reflected in gene transcription - a case study of two litter decomposers.</title>
        <authorList>
            <person name="Barbi F."/>
            <person name="Kohler A."/>
            <person name="Barry K."/>
            <person name="Baskaran P."/>
            <person name="Daum C."/>
            <person name="Fauchery L."/>
            <person name="Ihrmark K."/>
            <person name="Kuo A."/>
            <person name="LaButti K."/>
            <person name="Lipzen A."/>
            <person name="Morin E."/>
            <person name="Grigoriev I.V."/>
            <person name="Henrissat B."/>
            <person name="Lindahl B."/>
            <person name="Martin F."/>
        </authorList>
    </citation>
    <scope>NUCLEOTIDE SEQUENCE</scope>
    <source>
        <strain evidence="5">JB14</strain>
    </source>
</reference>
<keyword evidence="2" id="KW-0677">Repeat</keyword>
<dbReference type="InterPro" id="IPR015943">
    <property type="entry name" value="WD40/YVTN_repeat-like_dom_sf"/>
</dbReference>
<feature type="domain" description="Nephrocystin 3-like N-terminal" evidence="4">
    <location>
        <begin position="86"/>
        <end position="217"/>
    </location>
</feature>
<dbReference type="CDD" id="cd00200">
    <property type="entry name" value="WD40"/>
    <property type="match status" value="1"/>
</dbReference>
<accession>A0A6A4HT42</accession>
<dbReference type="InterPro" id="IPR001680">
    <property type="entry name" value="WD40_rpt"/>
</dbReference>
<name>A0A6A4HT42_9AGAR</name>
<keyword evidence="6" id="KW-1185">Reference proteome</keyword>
<dbReference type="Pfam" id="PF24883">
    <property type="entry name" value="NPHP3_N"/>
    <property type="match status" value="1"/>
</dbReference>
<dbReference type="AlphaFoldDB" id="A0A6A4HT42"/>
<feature type="repeat" description="WD" evidence="3">
    <location>
        <begin position="785"/>
        <end position="816"/>
    </location>
</feature>
<dbReference type="SUPFAM" id="SSF50978">
    <property type="entry name" value="WD40 repeat-like"/>
    <property type="match status" value="1"/>
</dbReference>
<proteinExistence type="predicted"/>
<dbReference type="InterPro" id="IPR050349">
    <property type="entry name" value="WD_LIS1/nudF_dynein_reg"/>
</dbReference>
<protein>
    <submittedName>
        <fullName evidence="5">WD40 repeat-like protein</fullName>
    </submittedName>
</protein>
<dbReference type="PROSITE" id="PS50294">
    <property type="entry name" value="WD_REPEATS_REGION"/>
    <property type="match status" value="5"/>
</dbReference>
<feature type="repeat" description="WD" evidence="3">
    <location>
        <begin position="658"/>
        <end position="699"/>
    </location>
</feature>
<dbReference type="PROSITE" id="PS50082">
    <property type="entry name" value="WD_REPEATS_2"/>
    <property type="match status" value="5"/>
</dbReference>
<keyword evidence="1 3" id="KW-0853">WD repeat</keyword>
<organism evidence="5 6">
    <name type="scientific">Gymnopus androsaceus JB14</name>
    <dbReference type="NCBI Taxonomy" id="1447944"/>
    <lineage>
        <taxon>Eukaryota</taxon>
        <taxon>Fungi</taxon>
        <taxon>Dikarya</taxon>
        <taxon>Basidiomycota</taxon>
        <taxon>Agaricomycotina</taxon>
        <taxon>Agaricomycetes</taxon>
        <taxon>Agaricomycetidae</taxon>
        <taxon>Agaricales</taxon>
        <taxon>Marasmiineae</taxon>
        <taxon>Omphalotaceae</taxon>
        <taxon>Gymnopus</taxon>
    </lineage>
</organism>
<evidence type="ECO:0000313" key="6">
    <source>
        <dbReference type="Proteomes" id="UP000799118"/>
    </source>
</evidence>
<dbReference type="EMBL" id="ML769456">
    <property type="protein sequence ID" value="KAE9400478.1"/>
    <property type="molecule type" value="Genomic_DNA"/>
</dbReference>
<feature type="repeat" description="WD" evidence="3">
    <location>
        <begin position="615"/>
        <end position="656"/>
    </location>
</feature>
<dbReference type="SMART" id="SM00320">
    <property type="entry name" value="WD40"/>
    <property type="match status" value="4"/>
</dbReference>
<dbReference type="InterPro" id="IPR019775">
    <property type="entry name" value="WD40_repeat_CS"/>
</dbReference>
<dbReference type="Gene3D" id="2.130.10.10">
    <property type="entry name" value="YVTN repeat-like/Quinoprotein amine dehydrogenase"/>
    <property type="match status" value="3"/>
</dbReference>
<dbReference type="InterPro" id="IPR056884">
    <property type="entry name" value="NPHP3-like_N"/>
</dbReference>
<dbReference type="SUPFAM" id="SSF52540">
    <property type="entry name" value="P-loop containing nucleoside triphosphate hydrolases"/>
    <property type="match status" value="1"/>
</dbReference>
<dbReference type="Proteomes" id="UP000799118">
    <property type="component" value="Unassembled WGS sequence"/>
</dbReference>
<evidence type="ECO:0000259" key="4">
    <source>
        <dbReference type="Pfam" id="PF24883"/>
    </source>
</evidence>
<feature type="repeat" description="WD" evidence="3">
    <location>
        <begin position="701"/>
        <end position="742"/>
    </location>
</feature>
<evidence type="ECO:0000256" key="3">
    <source>
        <dbReference type="PROSITE-ProRule" id="PRU00221"/>
    </source>
</evidence>
<evidence type="ECO:0000313" key="5">
    <source>
        <dbReference type="EMBL" id="KAE9400478.1"/>
    </source>
</evidence>
<dbReference type="PANTHER" id="PTHR44129">
    <property type="entry name" value="WD REPEAT-CONTAINING PROTEIN POP1"/>
    <property type="match status" value="1"/>
</dbReference>
<feature type="repeat" description="WD" evidence="3">
    <location>
        <begin position="817"/>
        <end position="842"/>
    </location>
</feature>
<sequence length="878" mass="97648">MSQLPAHPVRESENNSFFTSAHHFSMDCPQFNNYDHSTKYDYSTTNINIGKDVKQKLKEELEFVKDAGIDDDKVCFPDTRTEIVKEISDWIRQEDINTSRKFILCGEAGTGKSAIAHTVGQKFKKLGFLVAFFAFNRSFLKDRTPSNALRTIAYTLGVGDHDFAEGLLKAFDQDPFVAHSSSIEGQWENLIVAPAQRVDPSKHVVIILDALDESGPQKPDGPRDRTLATKAEGYFQWASTVCKALSGDGKGGSSVQKNFQKFMSTAPGNHKDLSPLDSLYMTILEECFDWRIQEVMEGYKNVMAIILAAFEPLTRTSLKKLQLMGCKHCNMELNGEEMETVVAVICYLGSLFTGVDYLDTPIKPVHTSIHDFLLDETRSRMFAVNIAQGHNILAWGSLQLMINDLHFNMCDLESSYVFNSQVRDLKAKIAKGIPHQIEYASCFWDQHLYQIQSTNSLLLLLEEFWFRSSIFWLEVLSLLQKVHVVSRAIENVRKWIQVADEANETIVQKTIHHRSKAVVKVKKWLQKQKGKGGVFKASNQKAEGRNFETLLDEVQQFVRVFGRAITDSTPHLYLSAIPFIPKESTLQQVYSQHTTRIASVCNGHKTKWSYQQAILIGHTGYVKSVAFSPDGRRIVSGSDDHSVQVWDAESGKAVGNPMKAYAGQFKSVAFSPDGQRIVSGSDDGSVLVWDAESGKAVGKPMKGHTDQVNSVAFSPDGRRIVSGSSEHSVQVWDAESGKQWEPMKGHTGWVNSLHSPQMAKGLCPDPLTFSAGLDAESGKAVGNPMKGHTGWVNSVAFSPDGRRIVSGSSDHSVRVWVAFSPDGRMIVSGSDDHSVQFWDAESVLSPCSPDRSGGKSIANRSWESTDVDRSMTWVGPLK</sequence>
<evidence type="ECO:0000256" key="1">
    <source>
        <dbReference type="ARBA" id="ARBA00022574"/>
    </source>
</evidence>
<evidence type="ECO:0000256" key="2">
    <source>
        <dbReference type="ARBA" id="ARBA00022737"/>
    </source>
</evidence>
<dbReference type="Pfam" id="PF00400">
    <property type="entry name" value="WD40"/>
    <property type="match status" value="5"/>
</dbReference>
<dbReference type="PRINTS" id="PR00320">
    <property type="entry name" value="GPROTEINBRPT"/>
</dbReference>